<gene>
    <name evidence="2" type="ORF">SAMN06265222_10997</name>
</gene>
<dbReference type="RefSeq" id="WP_283433683.1">
    <property type="nucleotide sequence ID" value="NZ_FXUG01000009.1"/>
</dbReference>
<protein>
    <submittedName>
        <fullName evidence="2">Uncharacterized protein</fullName>
    </submittedName>
</protein>
<reference evidence="2 3" key="1">
    <citation type="submission" date="2017-05" db="EMBL/GenBank/DDBJ databases">
        <authorList>
            <person name="Varghese N."/>
            <person name="Submissions S."/>
        </authorList>
    </citation>
    <scope>NUCLEOTIDE SEQUENCE [LARGE SCALE GENOMIC DNA]</scope>
    <source>
        <strain evidence="2 3">DSM 25457</strain>
    </source>
</reference>
<sequence>MQNDPIKRLPTRHEVGAAIIEATDRARRLRSLYRLVCQLDRDQERHASDQSTATDEPSGGEHE</sequence>
<evidence type="ECO:0000313" key="2">
    <source>
        <dbReference type="EMBL" id="SMP65572.1"/>
    </source>
</evidence>
<keyword evidence="3" id="KW-1185">Reference proteome</keyword>
<evidence type="ECO:0000256" key="1">
    <source>
        <dbReference type="SAM" id="MobiDB-lite"/>
    </source>
</evidence>
<organism evidence="2 3">
    <name type="scientific">Neorhodopirellula lusitana</name>
    <dbReference type="NCBI Taxonomy" id="445327"/>
    <lineage>
        <taxon>Bacteria</taxon>
        <taxon>Pseudomonadati</taxon>
        <taxon>Planctomycetota</taxon>
        <taxon>Planctomycetia</taxon>
        <taxon>Pirellulales</taxon>
        <taxon>Pirellulaceae</taxon>
        <taxon>Neorhodopirellula</taxon>
    </lineage>
</organism>
<name>A0ABY1QBG7_9BACT</name>
<proteinExistence type="predicted"/>
<accession>A0ABY1QBG7</accession>
<feature type="region of interest" description="Disordered" evidence="1">
    <location>
        <begin position="39"/>
        <end position="63"/>
    </location>
</feature>
<evidence type="ECO:0000313" key="3">
    <source>
        <dbReference type="Proteomes" id="UP001158067"/>
    </source>
</evidence>
<comment type="caution">
    <text evidence="2">The sequence shown here is derived from an EMBL/GenBank/DDBJ whole genome shotgun (WGS) entry which is preliminary data.</text>
</comment>
<dbReference type="EMBL" id="FXUG01000009">
    <property type="protein sequence ID" value="SMP65572.1"/>
    <property type="molecule type" value="Genomic_DNA"/>
</dbReference>
<dbReference type="Proteomes" id="UP001158067">
    <property type="component" value="Unassembled WGS sequence"/>
</dbReference>
<feature type="compositionally biased region" description="Basic and acidic residues" evidence="1">
    <location>
        <begin position="39"/>
        <end position="48"/>
    </location>
</feature>